<evidence type="ECO:0000313" key="3">
    <source>
        <dbReference type="EMBL" id="KAG9473992.1"/>
    </source>
</evidence>
<evidence type="ECO:0000313" key="4">
    <source>
        <dbReference type="Proteomes" id="UP000770717"/>
    </source>
</evidence>
<evidence type="ECO:0000256" key="1">
    <source>
        <dbReference type="SAM" id="Coils"/>
    </source>
</evidence>
<comment type="caution">
    <text evidence="3">The sequence shown here is derived from an EMBL/GenBank/DDBJ whole genome shotgun (WGS) entry which is preliminary data.</text>
</comment>
<sequence length="90" mass="10555">MAGSPVQEAHHESQAQSKDRRRDNDKPDEHMDHTYSVACDIIEYDVPYSALSPDIIVLRRKIRRLQRQAQRQKNRIKCMKQLIKKLKAAT</sequence>
<feature type="coiled-coil region" evidence="1">
    <location>
        <begin position="55"/>
        <end position="89"/>
    </location>
</feature>
<gene>
    <name evidence="3" type="ORF">GDO78_004343</name>
</gene>
<proteinExistence type="predicted"/>
<keyword evidence="1" id="KW-0175">Coiled coil</keyword>
<keyword evidence="4" id="KW-1185">Reference proteome</keyword>
<dbReference type="AlphaFoldDB" id="A0A8J6JZM0"/>
<feature type="compositionally biased region" description="Basic and acidic residues" evidence="2">
    <location>
        <begin position="8"/>
        <end position="32"/>
    </location>
</feature>
<dbReference type="OrthoDB" id="10454842at2759"/>
<protein>
    <submittedName>
        <fullName evidence="3">Uncharacterized protein</fullName>
    </submittedName>
</protein>
<name>A0A8J6JZM0_ELECQ</name>
<feature type="region of interest" description="Disordered" evidence="2">
    <location>
        <begin position="1"/>
        <end position="32"/>
    </location>
</feature>
<dbReference type="Proteomes" id="UP000770717">
    <property type="component" value="Unassembled WGS sequence"/>
</dbReference>
<accession>A0A8J6JZM0</accession>
<organism evidence="3 4">
    <name type="scientific">Eleutherodactylus coqui</name>
    <name type="common">Puerto Rican coqui</name>
    <dbReference type="NCBI Taxonomy" id="57060"/>
    <lineage>
        <taxon>Eukaryota</taxon>
        <taxon>Metazoa</taxon>
        <taxon>Chordata</taxon>
        <taxon>Craniata</taxon>
        <taxon>Vertebrata</taxon>
        <taxon>Euteleostomi</taxon>
        <taxon>Amphibia</taxon>
        <taxon>Batrachia</taxon>
        <taxon>Anura</taxon>
        <taxon>Neobatrachia</taxon>
        <taxon>Hyloidea</taxon>
        <taxon>Eleutherodactylidae</taxon>
        <taxon>Eleutherodactylinae</taxon>
        <taxon>Eleutherodactylus</taxon>
        <taxon>Eleutherodactylus</taxon>
    </lineage>
</organism>
<dbReference type="EMBL" id="WNTK01000013">
    <property type="protein sequence ID" value="KAG9473992.1"/>
    <property type="molecule type" value="Genomic_DNA"/>
</dbReference>
<evidence type="ECO:0000256" key="2">
    <source>
        <dbReference type="SAM" id="MobiDB-lite"/>
    </source>
</evidence>
<reference evidence="3" key="1">
    <citation type="thesis" date="2020" institute="ProQuest LLC" country="789 East Eisenhower Parkway, Ann Arbor, MI, USA">
        <title>Comparative Genomics and Chromosome Evolution.</title>
        <authorList>
            <person name="Mudd A.B."/>
        </authorList>
    </citation>
    <scope>NUCLEOTIDE SEQUENCE</scope>
    <source>
        <strain evidence="3">HN-11 Male</strain>
        <tissue evidence="3">Kidney and liver</tissue>
    </source>
</reference>